<proteinExistence type="predicted"/>
<dbReference type="OrthoDB" id="10578931at2759"/>
<keyword evidence="3" id="KW-1185">Reference proteome</keyword>
<evidence type="ECO:0000256" key="1">
    <source>
        <dbReference type="SAM" id="MobiDB-lite"/>
    </source>
</evidence>
<feature type="chain" id="PRO_5044654925" evidence="2">
    <location>
        <begin position="22"/>
        <end position="204"/>
    </location>
</feature>
<evidence type="ECO:0000313" key="3">
    <source>
        <dbReference type="Proteomes" id="UP000515158"/>
    </source>
</evidence>
<keyword evidence="2" id="KW-0732">Signal</keyword>
<protein>
    <submittedName>
        <fullName evidence="4 5">Uncharacterized protein LOC117650679</fullName>
    </submittedName>
</protein>
<evidence type="ECO:0000313" key="5">
    <source>
        <dbReference type="RefSeq" id="XP_034250148.1"/>
    </source>
</evidence>
<dbReference type="GeneID" id="117650679"/>
<organism evidence="5">
    <name type="scientific">Thrips palmi</name>
    <name type="common">Melon thrips</name>
    <dbReference type="NCBI Taxonomy" id="161013"/>
    <lineage>
        <taxon>Eukaryota</taxon>
        <taxon>Metazoa</taxon>
        <taxon>Ecdysozoa</taxon>
        <taxon>Arthropoda</taxon>
        <taxon>Hexapoda</taxon>
        <taxon>Insecta</taxon>
        <taxon>Pterygota</taxon>
        <taxon>Neoptera</taxon>
        <taxon>Paraneoptera</taxon>
        <taxon>Thysanoptera</taxon>
        <taxon>Terebrantia</taxon>
        <taxon>Thripoidea</taxon>
        <taxon>Thripidae</taxon>
        <taxon>Thrips</taxon>
    </lineage>
</organism>
<feature type="region of interest" description="Disordered" evidence="1">
    <location>
        <begin position="76"/>
        <end position="106"/>
    </location>
</feature>
<gene>
    <name evidence="4 5 6" type="primary">LOC117650679</name>
</gene>
<feature type="signal peptide" evidence="2">
    <location>
        <begin position="1"/>
        <end position="21"/>
    </location>
</feature>
<evidence type="ECO:0000313" key="4">
    <source>
        <dbReference type="RefSeq" id="XP_034250146.1"/>
    </source>
</evidence>
<reference evidence="4 5" key="1">
    <citation type="submission" date="2025-04" db="UniProtKB">
        <authorList>
            <consortium name="RefSeq"/>
        </authorList>
    </citation>
    <scope>IDENTIFICATION</scope>
    <source>
        <tissue evidence="4 5">Total insect</tissue>
    </source>
</reference>
<accession>A0A6P8ZXK2</accession>
<name>A0A6P8ZXK2_THRPL</name>
<dbReference type="AlphaFoldDB" id="A0A6P8ZXK2"/>
<dbReference type="RefSeq" id="XP_034250146.1">
    <property type="nucleotide sequence ID" value="XM_034394255.1"/>
</dbReference>
<sequence>MRILQHVCSVMIALWAIPVAPLRTLPHVAAVPAVAVHRVRHSDTWHSLSKRSAAWGSPSSTSSLVASARGQEVVAAEGGTTTPAAAAAAEEATTTEEPYDAGGDEGGDFGSDILNTLLEVVGALLSFFTDPPGAIQKMVEEAQKLTGAARSLMGTGPAGARAAQGMLEEAKRILESAKGLVEAGGKVATKARDVAESLSRPWQG</sequence>
<evidence type="ECO:0000313" key="6">
    <source>
        <dbReference type="RefSeq" id="XP_034250149.1"/>
    </source>
</evidence>
<feature type="compositionally biased region" description="Low complexity" evidence="1">
    <location>
        <begin position="76"/>
        <end position="92"/>
    </location>
</feature>
<feature type="compositionally biased region" description="Acidic residues" evidence="1">
    <location>
        <begin position="93"/>
        <end position="106"/>
    </location>
</feature>
<evidence type="ECO:0000256" key="2">
    <source>
        <dbReference type="SAM" id="SignalP"/>
    </source>
</evidence>
<dbReference type="KEGG" id="tpal:117650679"/>
<dbReference type="RefSeq" id="XP_034250149.1">
    <property type="nucleotide sequence ID" value="XM_034394258.1"/>
</dbReference>
<dbReference type="Proteomes" id="UP000515158">
    <property type="component" value="Unplaced"/>
</dbReference>
<dbReference type="RefSeq" id="XP_034250148.1">
    <property type="nucleotide sequence ID" value="XM_034394257.1"/>
</dbReference>